<evidence type="ECO:0000256" key="6">
    <source>
        <dbReference type="ARBA" id="ARBA00023004"/>
    </source>
</evidence>
<dbReference type="AlphaFoldDB" id="A0A2U3NJ51"/>
<evidence type="ECO:0000256" key="3">
    <source>
        <dbReference type="ARBA" id="ARBA00022617"/>
    </source>
</evidence>
<dbReference type="PROSITE" id="PS00086">
    <property type="entry name" value="CYTOCHROME_P450"/>
    <property type="match status" value="1"/>
</dbReference>
<dbReference type="InterPro" id="IPR036396">
    <property type="entry name" value="Cyt_P450_sf"/>
</dbReference>
<evidence type="ECO:0000313" key="10">
    <source>
        <dbReference type="Proteomes" id="UP000241595"/>
    </source>
</evidence>
<dbReference type="InterPro" id="IPR001128">
    <property type="entry name" value="Cyt_P450"/>
</dbReference>
<dbReference type="InterPro" id="IPR002397">
    <property type="entry name" value="Cyt_P450_B"/>
</dbReference>
<dbReference type="GO" id="GO:0005506">
    <property type="term" value="F:iron ion binding"/>
    <property type="evidence" value="ECO:0007669"/>
    <property type="project" value="InterPro"/>
</dbReference>
<reference evidence="9 10" key="1">
    <citation type="submission" date="2017-01" db="EMBL/GenBank/DDBJ databases">
        <authorList>
            <consortium name="Urmite Genomes"/>
        </authorList>
    </citation>
    <scope>NUCLEOTIDE SEQUENCE [LARGE SCALE GENOMIC DNA]</scope>
    <source>
        <strain evidence="9 10">AB308</strain>
    </source>
</reference>
<dbReference type="SUPFAM" id="SSF48264">
    <property type="entry name" value="Cytochrome P450"/>
    <property type="match status" value="1"/>
</dbReference>
<evidence type="ECO:0000256" key="7">
    <source>
        <dbReference type="ARBA" id="ARBA00023033"/>
    </source>
</evidence>
<dbReference type="STRING" id="1841859.GCA_900157385_05083"/>
<protein>
    <submittedName>
        <fullName evidence="9">Cytochrome P450</fullName>
    </submittedName>
</protein>
<keyword evidence="6 8" id="KW-0408">Iron</keyword>
<dbReference type="GO" id="GO:0016705">
    <property type="term" value="F:oxidoreductase activity, acting on paired donors, with incorporation or reduction of molecular oxygen"/>
    <property type="evidence" value="ECO:0007669"/>
    <property type="project" value="InterPro"/>
</dbReference>
<keyword evidence="5 8" id="KW-0560">Oxidoreductase</keyword>
<evidence type="ECO:0000256" key="1">
    <source>
        <dbReference type="ARBA" id="ARBA00001971"/>
    </source>
</evidence>
<name>A0A2U3NJ51_9MYCO</name>
<dbReference type="GO" id="GO:0020037">
    <property type="term" value="F:heme binding"/>
    <property type="evidence" value="ECO:0007669"/>
    <property type="project" value="InterPro"/>
</dbReference>
<accession>A0A2U3NJ51</accession>
<proteinExistence type="inferred from homology"/>
<evidence type="ECO:0000256" key="4">
    <source>
        <dbReference type="ARBA" id="ARBA00022723"/>
    </source>
</evidence>
<keyword evidence="3 8" id="KW-0349">Heme</keyword>
<gene>
    <name evidence="9" type="ORF">MTAB308_5080</name>
</gene>
<evidence type="ECO:0000256" key="5">
    <source>
        <dbReference type="ARBA" id="ARBA00023002"/>
    </source>
</evidence>
<dbReference type="PANTHER" id="PTHR46696:SF1">
    <property type="entry name" value="CYTOCHROME P450 YJIB-RELATED"/>
    <property type="match status" value="1"/>
</dbReference>
<dbReference type="GO" id="GO:0004497">
    <property type="term" value="F:monooxygenase activity"/>
    <property type="evidence" value="ECO:0007669"/>
    <property type="project" value="UniProtKB-KW"/>
</dbReference>
<evidence type="ECO:0000256" key="8">
    <source>
        <dbReference type="RuleBase" id="RU000461"/>
    </source>
</evidence>
<dbReference type="Proteomes" id="UP000241595">
    <property type="component" value="Unassembled WGS sequence"/>
</dbReference>
<dbReference type="Gene3D" id="1.10.630.10">
    <property type="entry name" value="Cytochrome P450"/>
    <property type="match status" value="1"/>
</dbReference>
<dbReference type="Pfam" id="PF00067">
    <property type="entry name" value="p450"/>
    <property type="match status" value="1"/>
</dbReference>
<organism evidence="9 10">
    <name type="scientific">Mycobacterium terramassiliense</name>
    <dbReference type="NCBI Taxonomy" id="1841859"/>
    <lineage>
        <taxon>Bacteria</taxon>
        <taxon>Bacillati</taxon>
        <taxon>Actinomycetota</taxon>
        <taxon>Actinomycetes</taxon>
        <taxon>Mycobacteriales</taxon>
        <taxon>Mycobacteriaceae</taxon>
        <taxon>Mycobacterium</taxon>
    </lineage>
</organism>
<dbReference type="PANTHER" id="PTHR46696">
    <property type="entry name" value="P450, PUTATIVE (EUROFUNG)-RELATED"/>
    <property type="match status" value="1"/>
</dbReference>
<comment type="cofactor">
    <cofactor evidence="1">
        <name>heme</name>
        <dbReference type="ChEBI" id="CHEBI:30413"/>
    </cofactor>
</comment>
<dbReference type="FunFam" id="1.10.630.10:FF:000018">
    <property type="entry name" value="Cytochrome P450 monooxygenase"/>
    <property type="match status" value="1"/>
</dbReference>
<evidence type="ECO:0000313" key="9">
    <source>
        <dbReference type="EMBL" id="SPM31561.1"/>
    </source>
</evidence>
<feature type="non-terminal residue" evidence="9">
    <location>
        <position position="1"/>
    </location>
</feature>
<dbReference type="PRINTS" id="PR00359">
    <property type="entry name" value="BP450"/>
</dbReference>
<dbReference type="EMBL" id="FTRV01000016">
    <property type="protein sequence ID" value="SPM31561.1"/>
    <property type="molecule type" value="Genomic_DNA"/>
</dbReference>
<keyword evidence="7 8" id="KW-0503">Monooxygenase</keyword>
<sequence length="423" mass="46623">LSADGSVFEFEPFKPGRPEQLPAVYEVLRERFPVYRTRSNIWVISRFDDVKAVQSSPDVFSSRPNPYEGDSVPADAEMKPEVIERLMALTAGIPVDMNEMASAKTIAAADPPQHTRMRRIVSRGFTPPRIKEMATAITEIVDRCLGGIGDLPRFDVVERLAVPLPVEMICHILGIDRSEYGRAKRWSDAFAAAAGGEFNSPAERNELMLSTIKEFSTYFVPLIDARRVEPRNDLVSAMVAAIDNESLSNVETLMVAITIMVAGNETTTNLIGNTVVELLSNPDQLKLLLDDPSLLPNAVDEANRLTAPIQFAFREATEETEVAGTTIPKGAIVALHMAAANRDPRRFDDPDRFLITRPAAKNLSFGHGIHFCLGAHLAGQETRTAIGGLLPFLDRLKLTDAPLQRNPTALLNGWRRVELAWVS</sequence>
<keyword evidence="4 8" id="KW-0479">Metal-binding</keyword>
<keyword evidence="10" id="KW-1185">Reference proteome</keyword>
<comment type="similarity">
    <text evidence="2 8">Belongs to the cytochrome P450 family.</text>
</comment>
<dbReference type="InterPro" id="IPR017972">
    <property type="entry name" value="Cyt_P450_CS"/>
</dbReference>
<evidence type="ECO:0000256" key="2">
    <source>
        <dbReference type="ARBA" id="ARBA00010617"/>
    </source>
</evidence>